<dbReference type="InterPro" id="IPR021514">
    <property type="entry name" value="DUF3176"/>
</dbReference>
<dbReference type="HOGENOM" id="CLU_143231_0_0_1"/>
<dbReference type="EMBL" id="AMWN01000003">
    <property type="protein sequence ID" value="EXJ90957.1"/>
    <property type="molecule type" value="Genomic_DNA"/>
</dbReference>
<proteinExistence type="predicted"/>
<accession>W9YDL0</accession>
<name>W9YDL0_9EURO</name>
<dbReference type="Pfam" id="PF11374">
    <property type="entry name" value="DUF3176"/>
    <property type="match status" value="1"/>
</dbReference>
<evidence type="ECO:0000313" key="1">
    <source>
        <dbReference type="EMBL" id="EXJ90957.1"/>
    </source>
</evidence>
<organism evidence="1 2">
    <name type="scientific">Capronia coronata CBS 617.96</name>
    <dbReference type="NCBI Taxonomy" id="1182541"/>
    <lineage>
        <taxon>Eukaryota</taxon>
        <taxon>Fungi</taxon>
        <taxon>Dikarya</taxon>
        <taxon>Ascomycota</taxon>
        <taxon>Pezizomycotina</taxon>
        <taxon>Eurotiomycetes</taxon>
        <taxon>Chaetothyriomycetidae</taxon>
        <taxon>Chaetothyriales</taxon>
        <taxon>Herpotrichiellaceae</taxon>
        <taxon>Capronia</taxon>
    </lineage>
</organism>
<dbReference type="RefSeq" id="XP_007723151.1">
    <property type="nucleotide sequence ID" value="XM_007724961.1"/>
</dbReference>
<evidence type="ECO:0000313" key="2">
    <source>
        <dbReference type="Proteomes" id="UP000019484"/>
    </source>
</evidence>
<dbReference type="AlphaFoldDB" id="W9YDL0"/>
<protein>
    <submittedName>
        <fullName evidence="1">Uncharacterized protein</fullName>
    </submittedName>
</protein>
<gene>
    <name evidence="1" type="ORF">A1O1_04064</name>
</gene>
<dbReference type="STRING" id="1182541.W9YDL0"/>
<dbReference type="eggNOG" id="ENOG502SS2G">
    <property type="taxonomic scope" value="Eukaryota"/>
</dbReference>
<dbReference type="PANTHER" id="PTHR35394">
    <property type="entry name" value="DUF3176 DOMAIN-CONTAINING PROTEIN"/>
    <property type="match status" value="1"/>
</dbReference>
<sequence length="115" mass="12753">MSMTCSVAIVVILKVYDSQPVPQWKHGLTLNAIISTLSTASKASLSLVVAEIISQHKWLWFRQSRRPLDDMSVFDSASRGPWGALKMLTKVHIRDVSSLSALVTVLALVFDPFIQ</sequence>
<dbReference type="PANTHER" id="PTHR35394:SF5">
    <property type="entry name" value="DUF3176 DOMAIN-CONTAINING PROTEIN"/>
    <property type="match status" value="1"/>
</dbReference>
<reference evidence="1 2" key="1">
    <citation type="submission" date="2013-03" db="EMBL/GenBank/DDBJ databases">
        <title>The Genome Sequence of Capronia coronata CBS 617.96.</title>
        <authorList>
            <consortium name="The Broad Institute Genomics Platform"/>
            <person name="Cuomo C."/>
            <person name="de Hoog S."/>
            <person name="Gorbushina A."/>
            <person name="Walker B."/>
            <person name="Young S.K."/>
            <person name="Zeng Q."/>
            <person name="Gargeya S."/>
            <person name="Fitzgerald M."/>
            <person name="Haas B."/>
            <person name="Abouelleil A."/>
            <person name="Allen A.W."/>
            <person name="Alvarado L."/>
            <person name="Arachchi H.M."/>
            <person name="Berlin A.M."/>
            <person name="Chapman S.B."/>
            <person name="Gainer-Dewar J."/>
            <person name="Goldberg J."/>
            <person name="Griggs A."/>
            <person name="Gujja S."/>
            <person name="Hansen M."/>
            <person name="Howarth C."/>
            <person name="Imamovic A."/>
            <person name="Ireland A."/>
            <person name="Larimer J."/>
            <person name="McCowan C."/>
            <person name="Murphy C."/>
            <person name="Pearson M."/>
            <person name="Poon T.W."/>
            <person name="Priest M."/>
            <person name="Roberts A."/>
            <person name="Saif S."/>
            <person name="Shea T."/>
            <person name="Sisk P."/>
            <person name="Sykes S."/>
            <person name="Wortman J."/>
            <person name="Nusbaum C."/>
            <person name="Birren B."/>
        </authorList>
    </citation>
    <scope>NUCLEOTIDE SEQUENCE [LARGE SCALE GENOMIC DNA]</scope>
    <source>
        <strain evidence="1 2">CBS 617.96</strain>
    </source>
</reference>
<keyword evidence="2" id="KW-1185">Reference proteome</keyword>
<dbReference type="Proteomes" id="UP000019484">
    <property type="component" value="Unassembled WGS sequence"/>
</dbReference>
<comment type="caution">
    <text evidence="1">The sequence shown here is derived from an EMBL/GenBank/DDBJ whole genome shotgun (WGS) entry which is preliminary data.</text>
</comment>
<dbReference type="OrthoDB" id="5376804at2759"/>
<dbReference type="GeneID" id="19158950"/>